<evidence type="ECO:0000313" key="1">
    <source>
        <dbReference type="EMBL" id="KKW19076.1"/>
    </source>
</evidence>
<dbReference type="EMBL" id="LCQQ01000066">
    <property type="protein sequence ID" value="KKW19076.1"/>
    <property type="molecule type" value="Genomic_DNA"/>
</dbReference>
<evidence type="ECO:0000313" key="2">
    <source>
        <dbReference type="Proteomes" id="UP000034201"/>
    </source>
</evidence>
<sequence length="63" mass="7825">MKIQLLPFFAKLILRLNPFNRLLVVCRGYSDDYENLTELVWKDDKHLQFYDKETYPEFQLWLR</sequence>
<name>A0A0G1WJX5_9BACT</name>
<protein>
    <submittedName>
        <fullName evidence="1">Uncharacterized protein</fullName>
    </submittedName>
</protein>
<dbReference type="AlphaFoldDB" id="A0A0G1WJX5"/>
<comment type="caution">
    <text evidence="1">The sequence shown here is derived from an EMBL/GenBank/DDBJ whole genome shotgun (WGS) entry which is preliminary data.</text>
</comment>
<gene>
    <name evidence="1" type="ORF">UY61_C0066G0009</name>
</gene>
<reference evidence="1 2" key="1">
    <citation type="journal article" date="2015" name="Nature">
        <title>rRNA introns, odd ribosomes, and small enigmatic genomes across a large radiation of phyla.</title>
        <authorList>
            <person name="Brown C.T."/>
            <person name="Hug L.A."/>
            <person name="Thomas B.C."/>
            <person name="Sharon I."/>
            <person name="Castelle C.J."/>
            <person name="Singh A."/>
            <person name="Wilkins M.J."/>
            <person name="Williams K.H."/>
            <person name="Banfield J.F."/>
        </authorList>
    </citation>
    <scope>NUCLEOTIDE SEQUENCE [LARGE SCALE GENOMIC DNA]</scope>
</reference>
<dbReference type="Proteomes" id="UP000034201">
    <property type="component" value="Unassembled WGS sequence"/>
</dbReference>
<organism evidence="1 2">
    <name type="scientific">Candidatus Adlerbacteria bacterium GW2011_GWC1_50_9</name>
    <dbReference type="NCBI Taxonomy" id="1618608"/>
    <lineage>
        <taxon>Bacteria</taxon>
        <taxon>Candidatus Adleribacteriota</taxon>
    </lineage>
</organism>
<proteinExistence type="predicted"/>
<accession>A0A0G1WJX5</accession>